<feature type="transmembrane region" description="Helical" evidence="1">
    <location>
        <begin position="127"/>
        <end position="149"/>
    </location>
</feature>
<feature type="transmembrane region" description="Helical" evidence="1">
    <location>
        <begin position="99"/>
        <end position="121"/>
    </location>
</feature>
<keyword evidence="1" id="KW-1133">Transmembrane helix</keyword>
<organism evidence="2 3">
    <name type="scientific">Intestinibacter bartlettii</name>
    <dbReference type="NCBI Taxonomy" id="261299"/>
    <lineage>
        <taxon>Bacteria</taxon>
        <taxon>Bacillati</taxon>
        <taxon>Bacillota</taxon>
        <taxon>Clostridia</taxon>
        <taxon>Peptostreptococcales</taxon>
        <taxon>Peptostreptococcaceae</taxon>
        <taxon>Intestinibacter</taxon>
    </lineage>
</organism>
<gene>
    <name evidence="2" type="ORF">KQI20_04715</name>
</gene>
<keyword evidence="1" id="KW-0472">Membrane</keyword>
<dbReference type="Proteomes" id="UP001196301">
    <property type="component" value="Unassembled WGS sequence"/>
</dbReference>
<keyword evidence="1" id="KW-0812">Transmembrane</keyword>
<dbReference type="EMBL" id="JAHLOQ010000008">
    <property type="protein sequence ID" value="MBU5335737.1"/>
    <property type="molecule type" value="Genomic_DNA"/>
</dbReference>
<feature type="transmembrane region" description="Helical" evidence="1">
    <location>
        <begin position="170"/>
        <end position="196"/>
    </location>
</feature>
<evidence type="ECO:0000313" key="3">
    <source>
        <dbReference type="Proteomes" id="UP001196301"/>
    </source>
</evidence>
<reference evidence="2 3" key="1">
    <citation type="submission" date="2021-06" db="EMBL/GenBank/DDBJ databases">
        <authorList>
            <person name="Sun Q."/>
            <person name="Li D."/>
        </authorList>
    </citation>
    <scope>NUCLEOTIDE SEQUENCE [LARGE SCALE GENOMIC DNA]</scope>
    <source>
        <strain evidence="2 3">N19</strain>
    </source>
</reference>
<feature type="transmembrane region" description="Helical" evidence="1">
    <location>
        <begin position="44"/>
        <end position="63"/>
    </location>
</feature>
<evidence type="ECO:0000313" key="2">
    <source>
        <dbReference type="EMBL" id="MBU5335737.1"/>
    </source>
</evidence>
<dbReference type="RefSeq" id="WP_216568874.1">
    <property type="nucleotide sequence ID" value="NZ_JAHLOQ010000008.1"/>
</dbReference>
<proteinExistence type="predicted"/>
<feature type="transmembrane region" description="Helical" evidence="1">
    <location>
        <begin position="7"/>
        <end position="24"/>
    </location>
</feature>
<comment type="caution">
    <text evidence="2">The sequence shown here is derived from an EMBL/GenBank/DDBJ whole genome shotgun (WGS) entry which is preliminary data.</text>
</comment>
<evidence type="ECO:0008006" key="4">
    <source>
        <dbReference type="Google" id="ProtNLM"/>
    </source>
</evidence>
<evidence type="ECO:0000256" key="1">
    <source>
        <dbReference type="SAM" id="Phobius"/>
    </source>
</evidence>
<accession>A0ABS6DV87</accession>
<sequence length="247" mass="30216">MDKRSRINFILRTILFFSALIIFIDNPNNIYKVLNYNIILNIKVYQIFWLYLANDILKVIIPYKSKKTYNGKLFLKHYKEKKNYNKNKMFNQISNNNKNAFNVFLAWIGLNFILFYIYFKLNLSKPWLIMLFLFYFWADMVCVNIWCPFQVIFMKNRCCNTCRIYNWDHIMYITPFILIPNVYTYSLIILSIISLLQWEYNLKKYPERFSNISNLNLTCANCKNECRFNKRKTKQIKNSVTRYKYER</sequence>
<name>A0ABS6DV87_9FIRM</name>
<protein>
    <recommendedName>
        <fullName evidence="4">DUF4395 domain-containing protein</fullName>
    </recommendedName>
</protein>
<keyword evidence="3" id="KW-1185">Reference proteome</keyword>